<feature type="transmembrane region" description="Helical" evidence="6">
    <location>
        <begin position="240"/>
        <end position="267"/>
    </location>
</feature>
<dbReference type="NCBIfam" id="TIGR00765">
    <property type="entry name" value="yihY_not_rbn"/>
    <property type="match status" value="1"/>
</dbReference>
<name>A0A0J9H502_9RHOB</name>
<dbReference type="Proteomes" id="UP000037178">
    <property type="component" value="Unassembled WGS sequence"/>
</dbReference>
<dbReference type="STRING" id="1675527.AIOL_000817"/>
<evidence type="ECO:0000256" key="3">
    <source>
        <dbReference type="ARBA" id="ARBA00022692"/>
    </source>
</evidence>
<proteinExistence type="predicted"/>
<evidence type="ECO:0000256" key="5">
    <source>
        <dbReference type="ARBA" id="ARBA00023136"/>
    </source>
</evidence>
<dbReference type="EMBL" id="LFTY01000001">
    <property type="protein sequence ID" value="KMW60653.1"/>
    <property type="molecule type" value="Genomic_DNA"/>
</dbReference>
<evidence type="ECO:0000256" key="1">
    <source>
        <dbReference type="ARBA" id="ARBA00004651"/>
    </source>
</evidence>
<dbReference type="PATRIC" id="fig|1675527.3.peg.874"/>
<feature type="transmembrane region" description="Helical" evidence="6">
    <location>
        <begin position="93"/>
        <end position="116"/>
    </location>
</feature>
<dbReference type="RefSeq" id="WP_082152400.1">
    <property type="nucleotide sequence ID" value="NZ_LFTY01000001.1"/>
</dbReference>
<accession>A0A0J9H502</accession>
<feature type="transmembrane region" description="Helical" evidence="6">
    <location>
        <begin position="171"/>
        <end position="195"/>
    </location>
</feature>
<evidence type="ECO:0000256" key="4">
    <source>
        <dbReference type="ARBA" id="ARBA00022989"/>
    </source>
</evidence>
<evidence type="ECO:0000313" key="7">
    <source>
        <dbReference type="EMBL" id="KMW60653.1"/>
    </source>
</evidence>
<dbReference type="AlphaFoldDB" id="A0A0J9H502"/>
<feature type="transmembrane region" description="Helical" evidence="6">
    <location>
        <begin position="26"/>
        <end position="53"/>
    </location>
</feature>
<keyword evidence="4 6" id="KW-1133">Transmembrane helix</keyword>
<dbReference type="OrthoDB" id="9781030at2"/>
<keyword evidence="8" id="KW-1185">Reference proteome</keyword>
<reference evidence="7 8" key="1">
    <citation type="submission" date="2015-06" db="EMBL/GenBank/DDBJ databases">
        <title>Draft genome sequence of an Alphaproteobacteria species associated to the Mediterranean sponge Oscarella lobularis.</title>
        <authorList>
            <person name="Jourda C."/>
            <person name="Santini S."/>
            <person name="Claverie J.-M."/>
        </authorList>
    </citation>
    <scope>NUCLEOTIDE SEQUENCE [LARGE SCALE GENOMIC DNA]</scope>
    <source>
        <strain evidence="7">IGS</strain>
    </source>
</reference>
<comment type="caution">
    <text evidence="7">The sequence shown here is derived from an EMBL/GenBank/DDBJ whole genome shotgun (WGS) entry which is preliminary data.</text>
</comment>
<keyword evidence="2" id="KW-1003">Cell membrane</keyword>
<evidence type="ECO:0000256" key="6">
    <source>
        <dbReference type="SAM" id="Phobius"/>
    </source>
</evidence>
<evidence type="ECO:0000256" key="2">
    <source>
        <dbReference type="ARBA" id="ARBA00022475"/>
    </source>
</evidence>
<dbReference type="InterPro" id="IPR017039">
    <property type="entry name" value="Virul_fac_BrkB"/>
</dbReference>
<gene>
    <name evidence="7" type="ORF">AIOL_000817</name>
</gene>
<keyword evidence="3 6" id="KW-0812">Transmembrane</keyword>
<keyword evidence="5 6" id="KW-0472">Membrane</keyword>
<dbReference type="GO" id="GO:0005886">
    <property type="term" value="C:plasma membrane"/>
    <property type="evidence" value="ECO:0007669"/>
    <property type="project" value="UniProtKB-SubCell"/>
</dbReference>
<organism evidence="7 8">
    <name type="scientific">Candidatus Rhodobacter oscarellae</name>
    <dbReference type="NCBI Taxonomy" id="1675527"/>
    <lineage>
        <taxon>Bacteria</taxon>
        <taxon>Pseudomonadati</taxon>
        <taxon>Pseudomonadota</taxon>
        <taxon>Alphaproteobacteria</taxon>
        <taxon>Rhodobacterales</taxon>
        <taxon>Rhodobacter group</taxon>
        <taxon>Rhodobacter</taxon>
    </lineage>
</organism>
<feature type="transmembrane region" description="Helical" evidence="6">
    <location>
        <begin position="137"/>
        <end position="165"/>
    </location>
</feature>
<dbReference type="PIRSF" id="PIRSF035875">
    <property type="entry name" value="RNase_BN"/>
    <property type="match status" value="1"/>
</dbReference>
<dbReference type="PANTHER" id="PTHR30213:SF0">
    <property type="entry name" value="UPF0761 MEMBRANE PROTEIN YIHY"/>
    <property type="match status" value="1"/>
</dbReference>
<protein>
    <submittedName>
        <fullName evidence="7">Ribonuclease BN</fullName>
        <ecNumber evidence="7">3.1.-.-</ecNumber>
    </submittedName>
</protein>
<keyword evidence="7" id="KW-0378">Hydrolase</keyword>
<comment type="subcellular location">
    <subcellularLocation>
        <location evidence="1">Cell membrane</location>
        <topology evidence="1">Multi-pass membrane protein</topology>
    </subcellularLocation>
</comment>
<dbReference type="GO" id="GO:0016787">
    <property type="term" value="F:hydrolase activity"/>
    <property type="evidence" value="ECO:0007669"/>
    <property type="project" value="UniProtKB-KW"/>
</dbReference>
<dbReference type="PANTHER" id="PTHR30213">
    <property type="entry name" value="INNER MEMBRANE PROTEIN YHJD"/>
    <property type="match status" value="1"/>
</dbReference>
<dbReference type="Pfam" id="PF03631">
    <property type="entry name" value="Virul_fac_BrkB"/>
    <property type="match status" value="1"/>
</dbReference>
<evidence type="ECO:0000313" key="8">
    <source>
        <dbReference type="Proteomes" id="UP000037178"/>
    </source>
</evidence>
<sequence>MASQDLLSPRIYWDVFRRLSARNLDLVAAGVAFYAMLAVFPAIAAVVALWGFVSDPALVGGQIEALRPFMPEEAFTLVQGQALLFIDAGATTLGWATVISLATALWATRAGVGALVRGLNVIHGARPRPGFWHSLAAIALTLGLIAFTLTALVALIGVPLVLALLPLGPATAAALVVSRWALLVAVGLGGLWLVYRFGPNHRAARPRWVSPGAAVALALWAAAGWGFTTYIANFGSYNQIYGSIGAVVVLLMWFFISAYAVLLGAALNAEIGRRGGGGGG</sequence>
<dbReference type="EC" id="3.1.-.-" evidence="7"/>
<feature type="transmembrane region" description="Helical" evidence="6">
    <location>
        <begin position="207"/>
        <end position="228"/>
    </location>
</feature>